<evidence type="ECO:0000313" key="1">
    <source>
        <dbReference type="EMBL" id="ENV16808.1"/>
    </source>
</evidence>
<dbReference type="AlphaFoldDB" id="N8YAZ5"/>
<keyword evidence="2" id="KW-1185">Reference proteome</keyword>
<proteinExistence type="predicted"/>
<protein>
    <submittedName>
        <fullName evidence="1">Uncharacterized protein</fullName>
    </submittedName>
</protein>
<dbReference type="EMBL" id="APPJ01000011">
    <property type="protein sequence ID" value="ENV16808.1"/>
    <property type="molecule type" value="Genomic_DNA"/>
</dbReference>
<dbReference type="Proteomes" id="UP000013148">
    <property type="component" value="Unassembled WGS sequence"/>
</dbReference>
<gene>
    <name evidence="1" type="ORF">F964_02556</name>
</gene>
<reference evidence="1 2" key="1">
    <citation type="submission" date="2013-02" db="EMBL/GenBank/DDBJ databases">
        <title>The Genome Sequence of Acinetobacter guillouiae NIPH 991.</title>
        <authorList>
            <consortium name="The Broad Institute Genome Sequencing Platform"/>
            <consortium name="The Broad Institute Genome Sequencing Center for Infectious Disease"/>
            <person name="Cerqueira G."/>
            <person name="Feldgarden M."/>
            <person name="Courvalin P."/>
            <person name="Perichon B."/>
            <person name="Grillot-Courvalin C."/>
            <person name="Clermont D."/>
            <person name="Rocha E."/>
            <person name="Yoon E.-J."/>
            <person name="Nemec A."/>
            <person name="Walker B."/>
            <person name="Young S.K."/>
            <person name="Zeng Q."/>
            <person name="Gargeya S."/>
            <person name="Fitzgerald M."/>
            <person name="Haas B."/>
            <person name="Abouelleil A."/>
            <person name="Alvarado L."/>
            <person name="Arachchi H.M."/>
            <person name="Berlin A.M."/>
            <person name="Chapman S.B."/>
            <person name="Dewar J."/>
            <person name="Goldberg J."/>
            <person name="Griggs A."/>
            <person name="Gujja S."/>
            <person name="Hansen M."/>
            <person name="Howarth C."/>
            <person name="Imamovic A."/>
            <person name="Larimer J."/>
            <person name="McCowan C."/>
            <person name="Murphy C."/>
            <person name="Neiman D."/>
            <person name="Pearson M."/>
            <person name="Priest M."/>
            <person name="Roberts A."/>
            <person name="Saif S."/>
            <person name="Shea T."/>
            <person name="Sisk P."/>
            <person name="Sykes S."/>
            <person name="Wortman J."/>
            <person name="Nusbaum C."/>
            <person name="Birren B."/>
        </authorList>
    </citation>
    <scope>NUCLEOTIDE SEQUENCE [LARGE SCALE GENOMIC DNA]</scope>
    <source>
        <strain evidence="1 2">NIPH 991</strain>
    </source>
</reference>
<sequence length="147" mass="17425">MVGCSSNTNMYENKNSLNFSLVSEKLFYDVKYDFVEVIVKDKVENYNVFVSKKDMSIDFYNSAVTKRIKDMGWKKVKSTYENQDIYCYDEKNEMAILYPTKQNYSSKDGKNGFSITKKYLDYWVVYYRFKDDGTNNCKYLTPTLGQR</sequence>
<dbReference type="HOGENOM" id="CLU_1764023_0_0_6"/>
<comment type="caution">
    <text evidence="1">The sequence shown here is derived from an EMBL/GenBank/DDBJ whole genome shotgun (WGS) entry which is preliminary data.</text>
</comment>
<organism evidence="1 2">
    <name type="scientific">Acinetobacter guillouiae NIPH 991</name>
    <dbReference type="NCBI Taxonomy" id="1217656"/>
    <lineage>
        <taxon>Bacteria</taxon>
        <taxon>Pseudomonadati</taxon>
        <taxon>Pseudomonadota</taxon>
        <taxon>Gammaproteobacteria</taxon>
        <taxon>Moraxellales</taxon>
        <taxon>Moraxellaceae</taxon>
        <taxon>Acinetobacter</taxon>
    </lineage>
</organism>
<evidence type="ECO:0000313" key="2">
    <source>
        <dbReference type="Proteomes" id="UP000013148"/>
    </source>
</evidence>
<name>N8YAZ5_ACIGI</name>
<accession>N8YAZ5</accession>